<evidence type="ECO:0000256" key="5">
    <source>
        <dbReference type="ARBA" id="ARBA00023136"/>
    </source>
</evidence>
<dbReference type="Pfam" id="PF02687">
    <property type="entry name" value="FtsX"/>
    <property type="match status" value="2"/>
</dbReference>
<gene>
    <name evidence="9" type="ORF">HUW51_07700</name>
</gene>
<feature type="transmembrane region" description="Helical" evidence="6">
    <location>
        <begin position="344"/>
        <end position="367"/>
    </location>
</feature>
<keyword evidence="5 6" id="KW-0472">Membrane</keyword>
<dbReference type="AlphaFoldDB" id="A0A7G7G632"/>
<feature type="domain" description="ABC3 transporter permease C-terminal" evidence="7">
    <location>
        <begin position="300"/>
        <end position="413"/>
    </location>
</feature>
<dbReference type="Pfam" id="PF12704">
    <property type="entry name" value="MacB_PCD"/>
    <property type="match status" value="2"/>
</dbReference>
<feature type="domain" description="ABC3 transporter permease C-terminal" evidence="7">
    <location>
        <begin position="685"/>
        <end position="794"/>
    </location>
</feature>
<feature type="transmembrane region" description="Helical" evidence="6">
    <location>
        <begin position="431"/>
        <end position="456"/>
    </location>
</feature>
<sequence>MFQNYLKIAIRNLLRHKAFSAINIFGLALGMATCLVILLFVQNEWSYDRFNTKADRIVRVVFRGSIQGENMEEAHVMPPVAQTLRTDYPEVQEATRLRNYGSPRVIYQNKSFRENAFAFVDSNFFQVFTLPFVQGDPKTALLEPNTVVISEEVAHKYFGKANPLGKMLFFKDYNTSLKVTGVITKVPANAHFHFDFFASMASFPDAKKSSWLTSEFYTYLVLPKGYDYKQLEAKLPQVVEKYMGPQFLQAMGINLERFRQNGNSVGLFLQPLTSIHLRSHLRGELGNNSNMQYIYIFGATAVLMLLIATINFMNLSTASASKRAKEVGIRKVLGSVKKELVSQFLTESVLLTFIGLVLAIGLVYLALPIFNNLAGTTLTLNLIANAWLLPGLLFFGLFVGVLAGSYPAFFLSSFRPVAVLKGHFTAGKKSLSFRSGLVVFQFFISVMLLVSTTVVYRQLQFIQSKELGYNRNQVLLFPEYALGKKAAVFRQQLRQDARVVSVSSSGYLPAGPSNNNNYIVYPDENTTQLIKTLRYDVDDQYIPTLGMQLTAGRNFLPKMVTDSSAVILNEKAAKAFGWGKNALGHTLTSADNAGNKTTHRVIGIVKDFHFKSFHEPISPLVMTLSNNGGTLIVKVKTTDMAGFLQATQKQWQALTTEEPFDYAFLDDRFNQTYQAEQKIGKILGIFAGLTILVACLGLFGLATFATEQRTKEIGIRKVLGASVTNIVALLSRDFLKLVILANLIAWPLAAWLMHRWLQDFAYRIELGWWVFVLAGVAALAVALFTVSFQAIKAAVDNPVNSLRSE</sequence>
<evidence type="ECO:0000256" key="2">
    <source>
        <dbReference type="ARBA" id="ARBA00022475"/>
    </source>
</evidence>
<keyword evidence="4 6" id="KW-1133">Transmembrane helix</keyword>
<evidence type="ECO:0000256" key="1">
    <source>
        <dbReference type="ARBA" id="ARBA00004651"/>
    </source>
</evidence>
<feature type="transmembrane region" description="Helical" evidence="6">
    <location>
        <begin position="734"/>
        <end position="754"/>
    </location>
</feature>
<dbReference type="InterPro" id="IPR025857">
    <property type="entry name" value="MacB_PCD"/>
</dbReference>
<feature type="transmembrane region" description="Helical" evidence="6">
    <location>
        <begin position="293"/>
        <end position="315"/>
    </location>
</feature>
<feature type="domain" description="MacB-like periplasmic core" evidence="8">
    <location>
        <begin position="444"/>
        <end position="609"/>
    </location>
</feature>
<feature type="transmembrane region" description="Helical" evidence="6">
    <location>
        <begin position="387"/>
        <end position="411"/>
    </location>
</feature>
<dbReference type="KEGG" id="aswu:HUW51_07700"/>
<dbReference type="PANTHER" id="PTHR30572">
    <property type="entry name" value="MEMBRANE COMPONENT OF TRANSPORTER-RELATED"/>
    <property type="match status" value="1"/>
</dbReference>
<dbReference type="EMBL" id="CP055156">
    <property type="protein sequence ID" value="QNF32616.1"/>
    <property type="molecule type" value="Genomic_DNA"/>
</dbReference>
<dbReference type="InterPro" id="IPR050250">
    <property type="entry name" value="Macrolide_Exporter_MacB"/>
</dbReference>
<dbReference type="GO" id="GO:0022857">
    <property type="term" value="F:transmembrane transporter activity"/>
    <property type="evidence" value="ECO:0007669"/>
    <property type="project" value="TreeGrafter"/>
</dbReference>
<proteinExistence type="predicted"/>
<keyword evidence="2" id="KW-1003">Cell membrane</keyword>
<dbReference type="RefSeq" id="WP_185273394.1">
    <property type="nucleotide sequence ID" value="NZ_CP055156.1"/>
</dbReference>
<evidence type="ECO:0000313" key="10">
    <source>
        <dbReference type="Proteomes" id="UP000515237"/>
    </source>
</evidence>
<feature type="domain" description="MacB-like periplasmic core" evidence="8">
    <location>
        <begin position="20"/>
        <end position="237"/>
    </location>
</feature>
<accession>A0A7G7G632</accession>
<evidence type="ECO:0000259" key="8">
    <source>
        <dbReference type="Pfam" id="PF12704"/>
    </source>
</evidence>
<protein>
    <submittedName>
        <fullName evidence="9">ABC transporter permease</fullName>
    </submittedName>
</protein>
<name>A0A7G7G632_9BACT</name>
<dbReference type="GO" id="GO:0005886">
    <property type="term" value="C:plasma membrane"/>
    <property type="evidence" value="ECO:0007669"/>
    <property type="project" value="UniProtKB-SubCell"/>
</dbReference>
<keyword evidence="3 6" id="KW-0812">Transmembrane</keyword>
<dbReference type="PANTHER" id="PTHR30572:SF18">
    <property type="entry name" value="ABC-TYPE MACROLIDE FAMILY EXPORT SYSTEM PERMEASE COMPONENT 2"/>
    <property type="match status" value="1"/>
</dbReference>
<dbReference type="Proteomes" id="UP000515237">
    <property type="component" value="Chromosome"/>
</dbReference>
<evidence type="ECO:0000256" key="4">
    <source>
        <dbReference type="ARBA" id="ARBA00022989"/>
    </source>
</evidence>
<feature type="transmembrane region" description="Helical" evidence="6">
    <location>
        <begin position="21"/>
        <end position="41"/>
    </location>
</feature>
<evidence type="ECO:0000256" key="3">
    <source>
        <dbReference type="ARBA" id="ARBA00022692"/>
    </source>
</evidence>
<feature type="transmembrane region" description="Helical" evidence="6">
    <location>
        <begin position="682"/>
        <end position="706"/>
    </location>
</feature>
<reference evidence="9 10" key="1">
    <citation type="journal article" date="2018" name="Int. J. Syst. Evol. Microbiol.">
        <title>Adhaeribacter swui sp. nov., isolated from wet mud.</title>
        <authorList>
            <person name="Kim D.U."/>
            <person name="Kim K.W."/>
            <person name="Kang M.S."/>
            <person name="Kim J.Y."/>
            <person name="Jang J.H."/>
            <person name="Kim M.K."/>
        </authorList>
    </citation>
    <scope>NUCLEOTIDE SEQUENCE [LARGE SCALE GENOMIC DNA]</scope>
    <source>
        <strain evidence="9 10">KCTC 52873</strain>
    </source>
</reference>
<evidence type="ECO:0000259" key="7">
    <source>
        <dbReference type="Pfam" id="PF02687"/>
    </source>
</evidence>
<dbReference type="InterPro" id="IPR003838">
    <property type="entry name" value="ABC3_permease_C"/>
</dbReference>
<keyword evidence="10" id="KW-1185">Reference proteome</keyword>
<evidence type="ECO:0000256" key="6">
    <source>
        <dbReference type="SAM" id="Phobius"/>
    </source>
</evidence>
<feature type="transmembrane region" description="Helical" evidence="6">
    <location>
        <begin position="766"/>
        <end position="786"/>
    </location>
</feature>
<evidence type="ECO:0000313" key="9">
    <source>
        <dbReference type="EMBL" id="QNF32616.1"/>
    </source>
</evidence>
<comment type="subcellular location">
    <subcellularLocation>
        <location evidence="1">Cell membrane</location>
        <topology evidence="1">Multi-pass membrane protein</topology>
    </subcellularLocation>
</comment>
<organism evidence="9 10">
    <name type="scientific">Adhaeribacter swui</name>
    <dbReference type="NCBI Taxonomy" id="2086471"/>
    <lineage>
        <taxon>Bacteria</taxon>
        <taxon>Pseudomonadati</taxon>
        <taxon>Bacteroidota</taxon>
        <taxon>Cytophagia</taxon>
        <taxon>Cytophagales</taxon>
        <taxon>Hymenobacteraceae</taxon>
        <taxon>Adhaeribacter</taxon>
    </lineage>
</organism>